<gene>
    <name evidence="4" type="ORF">AURANDRAFT_35748</name>
</gene>
<dbReference type="OrthoDB" id="194358at2759"/>
<dbReference type="InterPro" id="IPR002110">
    <property type="entry name" value="Ankyrin_rpt"/>
</dbReference>
<proteinExistence type="predicted"/>
<dbReference type="InParanoid" id="F0YT18"/>
<evidence type="ECO:0000256" key="3">
    <source>
        <dbReference type="PROSITE-ProRule" id="PRU00023"/>
    </source>
</evidence>
<organism evidence="5">
    <name type="scientific">Aureococcus anophagefferens</name>
    <name type="common">Harmful bloom alga</name>
    <dbReference type="NCBI Taxonomy" id="44056"/>
    <lineage>
        <taxon>Eukaryota</taxon>
        <taxon>Sar</taxon>
        <taxon>Stramenopiles</taxon>
        <taxon>Ochrophyta</taxon>
        <taxon>Pelagophyceae</taxon>
        <taxon>Pelagomonadales</taxon>
        <taxon>Pelagomonadaceae</taxon>
        <taxon>Aureococcus</taxon>
    </lineage>
</organism>
<protein>
    <submittedName>
        <fullName evidence="4">Uncharacterized protein</fullName>
    </submittedName>
</protein>
<dbReference type="KEGG" id="aaf:AURANDRAFT_35748"/>
<dbReference type="Proteomes" id="UP000002729">
    <property type="component" value="Unassembled WGS sequence"/>
</dbReference>
<dbReference type="AlphaFoldDB" id="F0YT18"/>
<dbReference type="RefSeq" id="XP_009043560.1">
    <property type="nucleotide sequence ID" value="XM_009045312.1"/>
</dbReference>
<dbReference type="Gene3D" id="1.25.40.20">
    <property type="entry name" value="Ankyrin repeat-containing domain"/>
    <property type="match status" value="2"/>
</dbReference>
<evidence type="ECO:0000256" key="2">
    <source>
        <dbReference type="ARBA" id="ARBA00023043"/>
    </source>
</evidence>
<keyword evidence="1" id="KW-0677">Repeat</keyword>
<accession>F0YT18</accession>
<keyword evidence="2 3" id="KW-0040">ANK repeat</keyword>
<dbReference type="InterPro" id="IPR036770">
    <property type="entry name" value="Ankyrin_rpt-contain_sf"/>
</dbReference>
<sequence>LLTRDANVHVGYPRMHMTPLHIAGFPRQCAVSLLLLEAGARVGAHNRRGQTALHYAAADGHTNRCKLLLSRGASLNETDCYDRDPEATARFLGSTDTAEFLAAVRAAGGWRAYCAARQR</sequence>
<reference evidence="4 5" key="1">
    <citation type="journal article" date="2011" name="Proc. Natl. Acad. Sci. U.S.A.">
        <title>Niche of harmful alga Aureococcus anophagefferens revealed through ecogenomics.</title>
        <authorList>
            <person name="Gobler C.J."/>
            <person name="Berry D.L."/>
            <person name="Dyhrman S.T."/>
            <person name="Wilhelm S.W."/>
            <person name="Salamov A."/>
            <person name="Lobanov A.V."/>
            <person name="Zhang Y."/>
            <person name="Collier J.L."/>
            <person name="Wurch L.L."/>
            <person name="Kustka A.B."/>
            <person name="Dill B.D."/>
            <person name="Shah M."/>
            <person name="VerBerkmoes N.C."/>
            <person name="Kuo A."/>
            <person name="Terry A."/>
            <person name="Pangilinan J."/>
            <person name="Lindquist E.A."/>
            <person name="Lucas S."/>
            <person name="Paulsen I.T."/>
            <person name="Hattenrath-Lehmann T.K."/>
            <person name="Talmage S.C."/>
            <person name="Walker E.A."/>
            <person name="Koch F."/>
            <person name="Burson A.M."/>
            <person name="Marcoval M.A."/>
            <person name="Tang Y.Z."/>
            <person name="Lecleir G.R."/>
            <person name="Coyne K.J."/>
            <person name="Berg G.M."/>
            <person name="Bertrand E.M."/>
            <person name="Saito M.A."/>
            <person name="Gladyshev V.N."/>
            <person name="Grigoriev I.V."/>
        </authorList>
    </citation>
    <scope>NUCLEOTIDE SEQUENCE [LARGE SCALE GENOMIC DNA]</scope>
    <source>
        <strain evidence="5">CCMP 1984</strain>
    </source>
</reference>
<dbReference type="GeneID" id="20221666"/>
<feature type="repeat" description="ANK" evidence="3">
    <location>
        <begin position="48"/>
        <end position="80"/>
    </location>
</feature>
<dbReference type="SMART" id="SM00248">
    <property type="entry name" value="ANK"/>
    <property type="match status" value="2"/>
</dbReference>
<dbReference type="PROSITE" id="PS50297">
    <property type="entry name" value="ANK_REP_REGION"/>
    <property type="match status" value="1"/>
</dbReference>
<dbReference type="PANTHER" id="PTHR24171:SF9">
    <property type="entry name" value="ANKYRIN REPEAT DOMAIN-CONTAINING PROTEIN 39"/>
    <property type="match status" value="1"/>
</dbReference>
<evidence type="ECO:0000313" key="4">
    <source>
        <dbReference type="EMBL" id="EGB01741.1"/>
    </source>
</evidence>
<evidence type="ECO:0000313" key="5">
    <source>
        <dbReference type="Proteomes" id="UP000002729"/>
    </source>
</evidence>
<name>F0YT18_AURAN</name>
<dbReference type="SUPFAM" id="SSF48403">
    <property type="entry name" value="Ankyrin repeat"/>
    <property type="match status" value="1"/>
</dbReference>
<dbReference type="PANTHER" id="PTHR24171">
    <property type="entry name" value="ANKYRIN REPEAT DOMAIN-CONTAINING PROTEIN 39-RELATED"/>
    <property type="match status" value="1"/>
</dbReference>
<dbReference type="EMBL" id="GL834249">
    <property type="protein sequence ID" value="EGB01741.1"/>
    <property type="molecule type" value="Genomic_DNA"/>
</dbReference>
<feature type="non-terminal residue" evidence="4">
    <location>
        <position position="1"/>
    </location>
</feature>
<evidence type="ECO:0000256" key="1">
    <source>
        <dbReference type="ARBA" id="ARBA00022737"/>
    </source>
</evidence>
<dbReference type="PROSITE" id="PS50088">
    <property type="entry name" value="ANK_REPEAT"/>
    <property type="match status" value="1"/>
</dbReference>
<dbReference type="Pfam" id="PF12796">
    <property type="entry name" value="Ank_2"/>
    <property type="match status" value="1"/>
</dbReference>
<keyword evidence="5" id="KW-1185">Reference proteome</keyword>